<organism evidence="2 3">
    <name type="scientific">Pannus brasiliensis CCIBt3594</name>
    <dbReference type="NCBI Taxonomy" id="1427578"/>
    <lineage>
        <taxon>Bacteria</taxon>
        <taxon>Bacillati</taxon>
        <taxon>Cyanobacteriota</taxon>
        <taxon>Cyanophyceae</taxon>
        <taxon>Oscillatoriophycideae</taxon>
        <taxon>Chroococcales</taxon>
        <taxon>Microcystaceae</taxon>
        <taxon>Pannus</taxon>
    </lineage>
</organism>
<dbReference type="InterPro" id="IPR025324">
    <property type="entry name" value="DUF4230"/>
</dbReference>
<comment type="caution">
    <text evidence="2">The sequence shown here is derived from an EMBL/GenBank/DDBJ whole genome shotgun (WGS) entry which is preliminary data.</text>
</comment>
<keyword evidence="1" id="KW-1133">Transmembrane helix</keyword>
<evidence type="ECO:0000313" key="2">
    <source>
        <dbReference type="EMBL" id="MEG3439066.1"/>
    </source>
</evidence>
<keyword evidence="1" id="KW-0812">Transmembrane</keyword>
<proteinExistence type="predicted"/>
<evidence type="ECO:0000256" key="1">
    <source>
        <dbReference type="SAM" id="Phobius"/>
    </source>
</evidence>
<accession>A0AAW9QXX9</accession>
<sequence length="222" mass="24325">MLKEKTSLPLFRYFALTGQIGIGIVSIALIFGVWKTLDRVASFFAPAVPKVEVSSIIVDRVRALSELTTASFVMEAIVPTSKAQKVGNFVLAETKLLYIANGEVKAGINLEKITPDSVTVEGDRIRIQLPPPEILDSKIDVTRSRVYDYNRGFLGLGPDVAPELQTLAQKETLAKILTTACERGILQEANEKAKLSLTRIFQTSGYQQVEVIVSEPEKCSPS</sequence>
<evidence type="ECO:0000313" key="3">
    <source>
        <dbReference type="Proteomes" id="UP001328733"/>
    </source>
</evidence>
<name>A0AAW9QXX9_9CHRO</name>
<protein>
    <submittedName>
        <fullName evidence="2">DUF4230 domain-containing protein</fullName>
    </submittedName>
</protein>
<dbReference type="Pfam" id="PF14014">
    <property type="entry name" value="DUF4230"/>
    <property type="match status" value="1"/>
</dbReference>
<dbReference type="RefSeq" id="WP_332866549.1">
    <property type="nucleotide sequence ID" value="NZ_JBAFSM010000040.1"/>
</dbReference>
<keyword evidence="3" id="KW-1185">Reference proteome</keyword>
<dbReference type="Proteomes" id="UP001328733">
    <property type="component" value="Unassembled WGS sequence"/>
</dbReference>
<feature type="transmembrane region" description="Helical" evidence="1">
    <location>
        <begin position="12"/>
        <end position="34"/>
    </location>
</feature>
<keyword evidence="1" id="KW-0472">Membrane</keyword>
<gene>
    <name evidence="2" type="ORF">V0288_18215</name>
</gene>
<dbReference type="EMBL" id="JBAFSM010000040">
    <property type="protein sequence ID" value="MEG3439066.1"/>
    <property type="molecule type" value="Genomic_DNA"/>
</dbReference>
<dbReference type="AlphaFoldDB" id="A0AAW9QXX9"/>
<reference evidence="2 3" key="1">
    <citation type="submission" date="2024-01" db="EMBL/GenBank/DDBJ databases">
        <title>Genomic insights into the taxonomy and metabolism of the cyanobacterium Pannus brasiliensis CCIBt3594.</title>
        <authorList>
            <person name="Machado M."/>
            <person name="Botero N.B."/>
            <person name="Andreote A.P.D."/>
            <person name="Feitosa A.M.T."/>
            <person name="Popin R."/>
            <person name="Sivonen K."/>
            <person name="Fiore M.F."/>
        </authorList>
    </citation>
    <scope>NUCLEOTIDE SEQUENCE [LARGE SCALE GENOMIC DNA]</scope>
    <source>
        <strain evidence="2 3">CCIBt3594</strain>
    </source>
</reference>